<keyword evidence="1" id="KW-0732">Signal</keyword>
<accession>A0A0N9VZI2</accession>
<dbReference type="STRING" id="1324350.AOY20_00705"/>
<sequence length="251" mass="28906">MKLSKCLYLTSSIFLSQSVFANSFLDTFEGAPKINANIYVFAADVDGTLSEKNIKYNVDQPFSDTVKHLDRVFMSYLDFRKGDWGIYIDKQLVKTSEDEQVFQVPVAISTKLDQTSYGAYYQAYKSPELNYNKQHKLLVEPTIGVHHTEAKATLAALNITKQAKLNWNEFFWGARIRYNFDSPWNLASEITFGAENTISAHAYVGYNIPVFDRLVNLRAGYRYFKQDYQANDFHWDIRQRGPVIGINLPIF</sequence>
<gene>
    <name evidence="2" type="ORF">AOY20_00705</name>
</gene>
<evidence type="ECO:0008006" key="4">
    <source>
        <dbReference type="Google" id="ProtNLM"/>
    </source>
</evidence>
<feature type="chain" id="PRO_5006039710" description="Outer membrane protein beta-barrel domain-containing protein" evidence="1">
    <location>
        <begin position="22"/>
        <end position="251"/>
    </location>
</feature>
<keyword evidence="3" id="KW-1185">Reference proteome</keyword>
<reference evidence="2 3" key="1">
    <citation type="journal article" date="2015" name="Int. J. Syst. Evol. Microbiol.">
        <title>Acinetobacter equi sp. nov. isolated from horse faeces.</title>
        <authorList>
            <person name="Poppel M.T."/>
            <person name="Skiebe E."/>
            <person name="Laue M."/>
            <person name="Bergmann H."/>
            <person name="Ebersberger I."/>
            <person name="Garn T."/>
            <person name="Fruth A."/>
            <person name="Baumgardt S."/>
            <person name="Busse H.J."/>
            <person name="Wilharm G."/>
        </authorList>
    </citation>
    <scope>NUCLEOTIDE SEQUENCE [LARGE SCALE GENOMIC DNA]</scope>
    <source>
        <strain evidence="2 3">114</strain>
    </source>
</reference>
<feature type="signal peptide" evidence="1">
    <location>
        <begin position="1"/>
        <end position="21"/>
    </location>
</feature>
<name>A0A0N9VZI2_9GAMM</name>
<proteinExistence type="predicted"/>
<dbReference type="RefSeq" id="WP_054580091.1">
    <property type="nucleotide sequence ID" value="NZ_CP012808.1"/>
</dbReference>
<evidence type="ECO:0000256" key="1">
    <source>
        <dbReference type="SAM" id="SignalP"/>
    </source>
</evidence>
<dbReference type="Proteomes" id="UP000064939">
    <property type="component" value="Chromosome"/>
</dbReference>
<dbReference type="OrthoDB" id="6555107at2"/>
<evidence type="ECO:0000313" key="3">
    <source>
        <dbReference type="Proteomes" id="UP000064939"/>
    </source>
</evidence>
<dbReference type="AlphaFoldDB" id="A0A0N9VZI2"/>
<dbReference type="EMBL" id="CP012808">
    <property type="protein sequence ID" value="ALH94175.1"/>
    <property type="molecule type" value="Genomic_DNA"/>
</dbReference>
<organism evidence="2 3">
    <name type="scientific">Acinetobacter equi</name>
    <dbReference type="NCBI Taxonomy" id="1324350"/>
    <lineage>
        <taxon>Bacteria</taxon>
        <taxon>Pseudomonadati</taxon>
        <taxon>Pseudomonadota</taxon>
        <taxon>Gammaproteobacteria</taxon>
        <taxon>Moraxellales</taxon>
        <taxon>Moraxellaceae</taxon>
        <taxon>Acinetobacter</taxon>
    </lineage>
</organism>
<evidence type="ECO:0000313" key="2">
    <source>
        <dbReference type="EMBL" id="ALH94175.1"/>
    </source>
</evidence>
<dbReference type="KEGG" id="aei:AOY20_00705"/>
<protein>
    <recommendedName>
        <fullName evidence="4">Outer membrane protein beta-barrel domain-containing protein</fullName>
    </recommendedName>
</protein>